<accession>A0ABS4PNI7</accession>
<dbReference type="PRINTS" id="PR00081">
    <property type="entry name" value="GDHRDH"/>
</dbReference>
<evidence type="ECO:0000256" key="2">
    <source>
        <dbReference type="ARBA" id="ARBA00023002"/>
    </source>
</evidence>
<dbReference type="RefSeq" id="WP_209664450.1">
    <property type="nucleotide sequence ID" value="NZ_JAGGMS010000001.1"/>
</dbReference>
<dbReference type="InterPro" id="IPR002347">
    <property type="entry name" value="SDR_fam"/>
</dbReference>
<dbReference type="Proteomes" id="UP000741013">
    <property type="component" value="Unassembled WGS sequence"/>
</dbReference>
<organism evidence="4 5">
    <name type="scientific">Amycolatopsis magusensis</name>
    <dbReference type="NCBI Taxonomy" id="882444"/>
    <lineage>
        <taxon>Bacteria</taxon>
        <taxon>Bacillati</taxon>
        <taxon>Actinomycetota</taxon>
        <taxon>Actinomycetes</taxon>
        <taxon>Pseudonocardiales</taxon>
        <taxon>Pseudonocardiaceae</taxon>
        <taxon>Amycolatopsis</taxon>
    </lineage>
</organism>
<protein>
    <submittedName>
        <fullName evidence="4">NAD(P)-dependent dehydrogenase (Short-subunit alcohol dehydrogenase family)</fullName>
    </submittedName>
</protein>
<evidence type="ECO:0000256" key="1">
    <source>
        <dbReference type="ARBA" id="ARBA00006484"/>
    </source>
</evidence>
<proteinExistence type="inferred from homology"/>
<comment type="similarity">
    <text evidence="1 3">Belongs to the short-chain dehydrogenases/reductases (SDR) family.</text>
</comment>
<sequence length="225" mass="23393">MNLELATAVAVVTGSNRGLGRRFAEQLLARGAKVYATARRPEAVDLPGAIPLRLDLGDSESIAEAARVAADATLLINNAGISTMTPLIGGDFADIRREMDTHYFGTLEVTRAFAPVLEANGGGAVLNVLSVLSWVHLPDLGAYSAAKTASWAMTNLVRQQLAPKGIHVAGLHVGYLDTDMAASVPADQKSDPGEVAALALDALAKGEPEIIADDLSRQAKAALSA</sequence>
<evidence type="ECO:0000313" key="4">
    <source>
        <dbReference type="EMBL" id="MBP2180970.1"/>
    </source>
</evidence>
<keyword evidence="2" id="KW-0560">Oxidoreductase</keyword>
<comment type="caution">
    <text evidence="4">The sequence shown here is derived from an EMBL/GenBank/DDBJ whole genome shotgun (WGS) entry which is preliminary data.</text>
</comment>
<name>A0ABS4PNI7_9PSEU</name>
<dbReference type="PANTHER" id="PTHR44196">
    <property type="entry name" value="DEHYDROGENASE/REDUCTASE SDR FAMILY MEMBER 7B"/>
    <property type="match status" value="1"/>
</dbReference>
<dbReference type="SUPFAM" id="SSF51735">
    <property type="entry name" value="NAD(P)-binding Rossmann-fold domains"/>
    <property type="match status" value="1"/>
</dbReference>
<reference evidence="4 5" key="1">
    <citation type="submission" date="2021-03" db="EMBL/GenBank/DDBJ databases">
        <title>Sequencing the genomes of 1000 actinobacteria strains.</title>
        <authorList>
            <person name="Klenk H.-P."/>
        </authorList>
    </citation>
    <scope>NUCLEOTIDE SEQUENCE [LARGE SCALE GENOMIC DNA]</scope>
    <source>
        <strain evidence="4 5">DSM 45510</strain>
    </source>
</reference>
<dbReference type="PANTHER" id="PTHR44196:SF1">
    <property type="entry name" value="DEHYDROGENASE_REDUCTASE SDR FAMILY MEMBER 7B"/>
    <property type="match status" value="1"/>
</dbReference>
<dbReference type="Pfam" id="PF00106">
    <property type="entry name" value="adh_short"/>
    <property type="match status" value="1"/>
</dbReference>
<dbReference type="Gene3D" id="3.40.50.720">
    <property type="entry name" value="NAD(P)-binding Rossmann-like Domain"/>
    <property type="match status" value="1"/>
</dbReference>
<dbReference type="PRINTS" id="PR00080">
    <property type="entry name" value="SDRFAMILY"/>
</dbReference>
<gene>
    <name evidence="4" type="ORF">JOM49_002496</name>
</gene>
<dbReference type="NCBIfam" id="NF006119">
    <property type="entry name" value="PRK08264.1-5"/>
    <property type="match status" value="1"/>
</dbReference>
<dbReference type="PROSITE" id="PS00061">
    <property type="entry name" value="ADH_SHORT"/>
    <property type="match status" value="1"/>
</dbReference>
<dbReference type="InterPro" id="IPR036291">
    <property type="entry name" value="NAD(P)-bd_dom_sf"/>
</dbReference>
<evidence type="ECO:0000313" key="5">
    <source>
        <dbReference type="Proteomes" id="UP000741013"/>
    </source>
</evidence>
<dbReference type="InterPro" id="IPR020904">
    <property type="entry name" value="Sc_DH/Rdtase_CS"/>
</dbReference>
<dbReference type="EMBL" id="JAGGMS010000001">
    <property type="protein sequence ID" value="MBP2180970.1"/>
    <property type="molecule type" value="Genomic_DNA"/>
</dbReference>
<keyword evidence="5" id="KW-1185">Reference proteome</keyword>
<evidence type="ECO:0000256" key="3">
    <source>
        <dbReference type="RuleBase" id="RU000363"/>
    </source>
</evidence>